<evidence type="ECO:0000313" key="3">
    <source>
        <dbReference type="Proteomes" id="UP001597212"/>
    </source>
</evidence>
<keyword evidence="1" id="KW-0812">Transmembrane</keyword>
<organism evidence="2 3">
    <name type="scientific">Lacticaseibacillus hegangensis</name>
    <dbReference type="NCBI Taxonomy" id="2486010"/>
    <lineage>
        <taxon>Bacteria</taxon>
        <taxon>Bacillati</taxon>
        <taxon>Bacillota</taxon>
        <taxon>Bacilli</taxon>
        <taxon>Lactobacillales</taxon>
        <taxon>Lactobacillaceae</taxon>
        <taxon>Lacticaseibacillus</taxon>
    </lineage>
</organism>
<reference evidence="3" key="1">
    <citation type="journal article" date="2019" name="Int. J. Syst. Evol. Microbiol.">
        <title>The Global Catalogue of Microorganisms (GCM) 10K type strain sequencing project: providing services to taxonomists for standard genome sequencing and annotation.</title>
        <authorList>
            <consortium name="The Broad Institute Genomics Platform"/>
            <consortium name="The Broad Institute Genome Sequencing Center for Infectious Disease"/>
            <person name="Wu L."/>
            <person name="Ma J."/>
        </authorList>
    </citation>
    <scope>NUCLEOTIDE SEQUENCE [LARGE SCALE GENOMIC DNA]</scope>
    <source>
        <strain evidence="3">CCM 8912</strain>
    </source>
</reference>
<feature type="transmembrane region" description="Helical" evidence="1">
    <location>
        <begin position="35"/>
        <end position="56"/>
    </location>
</feature>
<feature type="transmembrane region" description="Helical" evidence="1">
    <location>
        <begin position="9"/>
        <end position="29"/>
    </location>
</feature>
<comment type="caution">
    <text evidence="2">The sequence shown here is derived from an EMBL/GenBank/DDBJ whole genome shotgun (WGS) entry which is preliminary data.</text>
</comment>
<keyword evidence="1" id="KW-0472">Membrane</keyword>
<evidence type="ECO:0000313" key="2">
    <source>
        <dbReference type="EMBL" id="MFD1440809.1"/>
    </source>
</evidence>
<proteinExistence type="predicted"/>
<dbReference type="RefSeq" id="WP_125758350.1">
    <property type="nucleotide sequence ID" value="NZ_JBHTOK010000039.1"/>
</dbReference>
<protein>
    <submittedName>
        <fullName evidence="2">DUF3021 family protein</fullName>
    </submittedName>
</protein>
<feature type="transmembrane region" description="Helical" evidence="1">
    <location>
        <begin position="68"/>
        <end position="90"/>
    </location>
</feature>
<dbReference type="Proteomes" id="UP001597212">
    <property type="component" value="Unassembled WGS sequence"/>
</dbReference>
<accession>A0ABW4CTV9</accession>
<dbReference type="InterPro" id="IPR021560">
    <property type="entry name" value="DUF3021"/>
</dbReference>
<keyword evidence="1" id="KW-1133">Transmembrane helix</keyword>
<keyword evidence="3" id="KW-1185">Reference proteome</keyword>
<feature type="transmembrane region" description="Helical" evidence="1">
    <location>
        <begin position="96"/>
        <end position="118"/>
    </location>
</feature>
<gene>
    <name evidence="2" type="ORF">ACFQ5K_05295</name>
</gene>
<evidence type="ECO:0000256" key="1">
    <source>
        <dbReference type="SAM" id="Phobius"/>
    </source>
</evidence>
<dbReference type="Pfam" id="PF11457">
    <property type="entry name" value="DUF3021"/>
    <property type="match status" value="1"/>
</dbReference>
<sequence length="123" mass="13942">MFISLLFKGILRGGIPFGIMSIIAVMLHFQEKTYQARSTFFVALIVLFVGLASVIYDINSLSLFERSIIHFLSMLITVYPILLVSGWFPLTNVKDALAIFLYFACFGAVIYTIMLTLAKVFKW</sequence>
<name>A0ABW4CTV9_9LACO</name>
<dbReference type="EMBL" id="JBHTOK010000039">
    <property type="protein sequence ID" value="MFD1440809.1"/>
    <property type="molecule type" value="Genomic_DNA"/>
</dbReference>